<proteinExistence type="predicted"/>
<dbReference type="EMBL" id="BK014749">
    <property type="protein sequence ID" value="DAD73976.1"/>
    <property type="molecule type" value="Genomic_DNA"/>
</dbReference>
<reference evidence="1" key="1">
    <citation type="journal article" date="2021" name="Proc. Natl. Acad. Sci. U.S.A.">
        <title>A Catalog of Tens of Thousands of Viruses from Human Metagenomes Reveals Hidden Associations with Chronic Diseases.</title>
        <authorList>
            <person name="Tisza M.J."/>
            <person name="Buck C.B."/>
        </authorList>
    </citation>
    <scope>NUCLEOTIDE SEQUENCE</scope>
    <source>
        <strain evidence="1">Ctc5632</strain>
    </source>
</reference>
<protein>
    <submittedName>
        <fullName evidence="1">Uncharacterized protein</fullName>
    </submittedName>
</protein>
<accession>A0A8S5LVP0</accession>
<organism evidence="1">
    <name type="scientific">Podoviridae sp. ctc5632</name>
    <dbReference type="NCBI Taxonomy" id="2826565"/>
    <lineage>
        <taxon>Viruses</taxon>
        <taxon>Duplodnaviria</taxon>
        <taxon>Heunggongvirae</taxon>
        <taxon>Uroviricota</taxon>
        <taxon>Caudoviricetes</taxon>
    </lineage>
</organism>
<sequence>MSVNLHQGKAGQVLERRDDGVTDYVTDDFRLFREQDVTDILRLNRAARDRDRFKGFRFAPTFRKVASIPVAAVGIARAQGLDILNDPDDMRKFLNDPMNRAFRTTNEVV</sequence>
<evidence type="ECO:0000313" key="1">
    <source>
        <dbReference type="EMBL" id="DAD73976.1"/>
    </source>
</evidence>
<name>A0A8S5LVP0_9CAUD</name>